<feature type="domain" description="Flagellar basal body rod protein N-terminal" evidence="7">
    <location>
        <begin position="21"/>
        <end position="39"/>
    </location>
</feature>
<keyword evidence="8" id="KW-0966">Cell projection</keyword>
<dbReference type="PIRSF" id="PIRSF002889">
    <property type="entry name" value="Rod_FlgB"/>
    <property type="match status" value="1"/>
</dbReference>
<comment type="subunit">
    <text evidence="6">The basal body constitutes a major portion of the flagellar organelle and consists of a number of rings mounted on a central rod.</text>
</comment>
<dbReference type="PANTHER" id="PTHR30435">
    <property type="entry name" value="FLAGELLAR PROTEIN"/>
    <property type="match status" value="1"/>
</dbReference>
<dbReference type="InterPro" id="IPR001444">
    <property type="entry name" value="Flag_bb_rod_N"/>
</dbReference>
<keyword evidence="8" id="KW-0282">Flagellum</keyword>
<dbReference type="NCBIfam" id="TIGR01396">
    <property type="entry name" value="FlgB"/>
    <property type="match status" value="1"/>
</dbReference>
<evidence type="ECO:0000259" key="7">
    <source>
        <dbReference type="Pfam" id="PF00460"/>
    </source>
</evidence>
<comment type="similarity">
    <text evidence="2 6">Belongs to the flagella basal body rod proteins family.</text>
</comment>
<gene>
    <name evidence="8" type="ORF">SAMN05660653_00584</name>
</gene>
<dbReference type="GO" id="GO:0071978">
    <property type="term" value="P:bacterial-type flagellum-dependent swarming motility"/>
    <property type="evidence" value="ECO:0007669"/>
    <property type="project" value="TreeGrafter"/>
</dbReference>
<dbReference type="OrthoDB" id="9788334at2"/>
<evidence type="ECO:0000256" key="3">
    <source>
        <dbReference type="ARBA" id="ARBA00014376"/>
    </source>
</evidence>
<dbReference type="Proteomes" id="UP000198771">
    <property type="component" value="Unassembled WGS sequence"/>
</dbReference>
<evidence type="ECO:0000256" key="1">
    <source>
        <dbReference type="ARBA" id="ARBA00004117"/>
    </source>
</evidence>
<evidence type="ECO:0000256" key="2">
    <source>
        <dbReference type="ARBA" id="ARBA00009677"/>
    </source>
</evidence>
<dbReference type="AlphaFoldDB" id="A0A1G6AVD6"/>
<keyword evidence="9" id="KW-1185">Reference proteome</keyword>
<dbReference type="NCBIfam" id="NF009264">
    <property type="entry name" value="PRK12621.1"/>
    <property type="match status" value="1"/>
</dbReference>
<dbReference type="PANTHER" id="PTHR30435:SF12">
    <property type="entry name" value="FLAGELLAR BASAL BODY ROD PROTEIN FLGB"/>
    <property type="match status" value="1"/>
</dbReference>
<dbReference type="GO" id="GO:0030694">
    <property type="term" value="C:bacterial-type flagellum basal body, rod"/>
    <property type="evidence" value="ECO:0007669"/>
    <property type="project" value="InterPro"/>
</dbReference>
<dbReference type="InterPro" id="IPR006300">
    <property type="entry name" value="FlgB"/>
</dbReference>
<keyword evidence="4 6" id="KW-0975">Bacterial flagellum</keyword>
<evidence type="ECO:0000313" key="8">
    <source>
        <dbReference type="EMBL" id="SDB12223.1"/>
    </source>
</evidence>
<reference evidence="8 9" key="1">
    <citation type="submission" date="2016-10" db="EMBL/GenBank/DDBJ databases">
        <authorList>
            <person name="de Groot N.N."/>
        </authorList>
    </citation>
    <scope>NUCLEOTIDE SEQUENCE [LARGE SCALE GENOMIC DNA]</scope>
    <source>
        <strain evidence="8 9">ASO4-2</strain>
    </source>
</reference>
<keyword evidence="8" id="KW-0969">Cilium</keyword>
<dbReference type="RefSeq" id="WP_092117075.1">
    <property type="nucleotide sequence ID" value="NZ_FMXO01000003.1"/>
</dbReference>
<evidence type="ECO:0000256" key="4">
    <source>
        <dbReference type="ARBA" id="ARBA00023143"/>
    </source>
</evidence>
<comment type="subcellular location">
    <subcellularLocation>
        <location evidence="1 6">Bacterial flagellum basal body</location>
    </subcellularLocation>
</comment>
<dbReference type="STRING" id="617002.SAMN05660653_00584"/>
<name>A0A1G6AVD6_9BACT</name>
<protein>
    <recommendedName>
        <fullName evidence="3 6">Flagellar basal body rod protein FlgB</fullName>
    </recommendedName>
</protein>
<dbReference type="EMBL" id="FMXO01000003">
    <property type="protein sequence ID" value="SDB12223.1"/>
    <property type="molecule type" value="Genomic_DNA"/>
</dbReference>
<evidence type="ECO:0000256" key="6">
    <source>
        <dbReference type="PIRNR" id="PIRNR002889"/>
    </source>
</evidence>
<organism evidence="8 9">
    <name type="scientific">Desulfonatronum thiosulfatophilum</name>
    <dbReference type="NCBI Taxonomy" id="617002"/>
    <lineage>
        <taxon>Bacteria</taxon>
        <taxon>Pseudomonadati</taxon>
        <taxon>Thermodesulfobacteriota</taxon>
        <taxon>Desulfovibrionia</taxon>
        <taxon>Desulfovibrionales</taxon>
        <taxon>Desulfonatronaceae</taxon>
        <taxon>Desulfonatronum</taxon>
    </lineage>
</organism>
<comment type="function">
    <text evidence="5 6">Structural component of flagellum, the bacterial motility apparatus. Part of the rod structure of flagellar basal body.</text>
</comment>
<dbReference type="Pfam" id="PF00460">
    <property type="entry name" value="Flg_bb_rod"/>
    <property type="match status" value="1"/>
</dbReference>
<evidence type="ECO:0000256" key="5">
    <source>
        <dbReference type="ARBA" id="ARBA00024934"/>
    </source>
</evidence>
<accession>A0A1G6AVD6</accession>
<proteinExistence type="inferred from homology"/>
<sequence>MKSLFGSHIHLQAKVLDMRLERQNVVAGNLANIKTPGYKARSLEFEEDLQRALGLDARGKMTRTNASHMPAEFDAKNFSADFIKDLKPRVTQGEDAVDLDKEMTTMAKNTLLYNTLITTLQKNFEGLKTVITEGGR</sequence>
<evidence type="ECO:0000313" key="9">
    <source>
        <dbReference type="Proteomes" id="UP000198771"/>
    </source>
</evidence>